<keyword evidence="1 2" id="KW-0175">Coiled coil</keyword>
<dbReference type="AlphaFoldDB" id="A0A8S1PBU4"/>
<name>A0A8S1PBU4_PARPR</name>
<accession>A0A8S1PBU4</accession>
<proteinExistence type="predicted"/>
<protein>
    <submittedName>
        <fullName evidence="3">Uncharacterized protein</fullName>
    </submittedName>
</protein>
<dbReference type="EMBL" id="CAJJDM010000115">
    <property type="protein sequence ID" value="CAD8100495.1"/>
    <property type="molecule type" value="Genomic_DNA"/>
</dbReference>
<evidence type="ECO:0000313" key="4">
    <source>
        <dbReference type="Proteomes" id="UP000688137"/>
    </source>
</evidence>
<reference evidence="3" key="1">
    <citation type="submission" date="2021-01" db="EMBL/GenBank/DDBJ databases">
        <authorList>
            <consortium name="Genoscope - CEA"/>
            <person name="William W."/>
        </authorList>
    </citation>
    <scope>NUCLEOTIDE SEQUENCE</scope>
</reference>
<sequence length="81" mass="9911">MRRQLQSEIGKNELEDKIVQLEQRKQKLKEERIDLLNQENSLDKKIKKRNQIKEQKEKRKLNLLNIKDSIQNHFLKLFSQN</sequence>
<keyword evidence="4" id="KW-1185">Reference proteome</keyword>
<evidence type="ECO:0000256" key="1">
    <source>
        <dbReference type="ARBA" id="ARBA00023054"/>
    </source>
</evidence>
<dbReference type="GO" id="GO:0005737">
    <property type="term" value="C:cytoplasm"/>
    <property type="evidence" value="ECO:0007669"/>
    <property type="project" value="UniProtKB-ARBA"/>
</dbReference>
<dbReference type="InterPro" id="IPR019347">
    <property type="entry name" value="Axonemal_dynein_light_chain"/>
</dbReference>
<feature type="coiled-coil region" evidence="2">
    <location>
        <begin position="11"/>
        <end position="55"/>
    </location>
</feature>
<evidence type="ECO:0000256" key="2">
    <source>
        <dbReference type="SAM" id="Coils"/>
    </source>
</evidence>
<comment type="caution">
    <text evidence="3">The sequence shown here is derived from an EMBL/GenBank/DDBJ whole genome shotgun (WGS) entry which is preliminary data.</text>
</comment>
<dbReference type="Pfam" id="PF10211">
    <property type="entry name" value="Ax_dynein_light"/>
    <property type="match status" value="1"/>
</dbReference>
<organism evidence="3 4">
    <name type="scientific">Paramecium primaurelia</name>
    <dbReference type="NCBI Taxonomy" id="5886"/>
    <lineage>
        <taxon>Eukaryota</taxon>
        <taxon>Sar</taxon>
        <taxon>Alveolata</taxon>
        <taxon>Ciliophora</taxon>
        <taxon>Intramacronucleata</taxon>
        <taxon>Oligohymenophorea</taxon>
        <taxon>Peniculida</taxon>
        <taxon>Parameciidae</taxon>
        <taxon>Paramecium</taxon>
    </lineage>
</organism>
<gene>
    <name evidence="3" type="ORF">PPRIM_AZ9-3.1.T1120144</name>
</gene>
<evidence type="ECO:0000313" key="3">
    <source>
        <dbReference type="EMBL" id="CAD8100495.1"/>
    </source>
</evidence>
<dbReference type="Proteomes" id="UP000688137">
    <property type="component" value="Unassembled WGS sequence"/>
</dbReference>